<keyword evidence="3" id="KW-1185">Reference proteome</keyword>
<dbReference type="AlphaFoldDB" id="A0AAW1KH06"/>
<comment type="caution">
    <text evidence="2">The sequence shown here is derived from an EMBL/GenBank/DDBJ whole genome shotgun (WGS) entry which is preliminary data.</text>
</comment>
<gene>
    <name evidence="2" type="ORF">QE152_g23010</name>
</gene>
<name>A0AAW1KH06_POPJA</name>
<organism evidence="2 3">
    <name type="scientific">Popillia japonica</name>
    <name type="common">Japanese beetle</name>
    <dbReference type="NCBI Taxonomy" id="7064"/>
    <lineage>
        <taxon>Eukaryota</taxon>
        <taxon>Metazoa</taxon>
        <taxon>Ecdysozoa</taxon>
        <taxon>Arthropoda</taxon>
        <taxon>Hexapoda</taxon>
        <taxon>Insecta</taxon>
        <taxon>Pterygota</taxon>
        <taxon>Neoptera</taxon>
        <taxon>Endopterygota</taxon>
        <taxon>Coleoptera</taxon>
        <taxon>Polyphaga</taxon>
        <taxon>Scarabaeiformia</taxon>
        <taxon>Scarabaeidae</taxon>
        <taxon>Rutelinae</taxon>
        <taxon>Popillia</taxon>
    </lineage>
</organism>
<feature type="compositionally biased region" description="Low complexity" evidence="1">
    <location>
        <begin position="31"/>
        <end position="45"/>
    </location>
</feature>
<evidence type="ECO:0000256" key="1">
    <source>
        <dbReference type="SAM" id="MobiDB-lite"/>
    </source>
</evidence>
<sequence>MKSLSLDSPESTEHVQRRKHHGAAATSDPHSNQSSSSRIQSPSSPVHNRRLLSAKNIRMSSVELPDDNEKSPSSASTSPCPSPVAGKSENTNVSSSFISEAIAKKIHHSIKVKATLFKPFVLEQFIFFQWSFQDSVTSLHPMKNGRA</sequence>
<feature type="region of interest" description="Disordered" evidence="1">
    <location>
        <begin position="1"/>
        <end position="91"/>
    </location>
</feature>
<reference evidence="2 3" key="1">
    <citation type="journal article" date="2024" name="BMC Genomics">
        <title>De novo assembly and annotation of Popillia japonica's genome with initial clues to its potential as an invasive pest.</title>
        <authorList>
            <person name="Cucini C."/>
            <person name="Boschi S."/>
            <person name="Funari R."/>
            <person name="Cardaioli E."/>
            <person name="Iannotti N."/>
            <person name="Marturano G."/>
            <person name="Paoli F."/>
            <person name="Bruttini M."/>
            <person name="Carapelli A."/>
            <person name="Frati F."/>
            <person name="Nardi F."/>
        </authorList>
    </citation>
    <scope>NUCLEOTIDE SEQUENCE [LARGE SCALE GENOMIC DNA]</scope>
    <source>
        <strain evidence="2">DMR45628</strain>
    </source>
</reference>
<evidence type="ECO:0000313" key="2">
    <source>
        <dbReference type="EMBL" id="KAK9718753.1"/>
    </source>
</evidence>
<protein>
    <submittedName>
        <fullName evidence="2">Uncharacterized protein</fullName>
    </submittedName>
</protein>
<dbReference type="Proteomes" id="UP001458880">
    <property type="component" value="Unassembled WGS sequence"/>
</dbReference>
<evidence type="ECO:0000313" key="3">
    <source>
        <dbReference type="Proteomes" id="UP001458880"/>
    </source>
</evidence>
<accession>A0AAW1KH06</accession>
<dbReference type="EMBL" id="JASPKY010000225">
    <property type="protein sequence ID" value="KAK9718753.1"/>
    <property type="molecule type" value="Genomic_DNA"/>
</dbReference>
<proteinExistence type="predicted"/>